<evidence type="ECO:0000313" key="1">
    <source>
        <dbReference type="EMBL" id="ALB22298.1"/>
    </source>
</evidence>
<reference evidence="1 2" key="1">
    <citation type="journal article" date="2014" name="Genome Announc.">
        <title>Comparative Genome Analysis of Two Isolates of the Fish Pathogen Piscirickettsia salmonis from Different Hosts Reveals Major Differences in Virulence-Associated Secretion Systems.</title>
        <authorList>
            <person name="Bohle H."/>
            <person name="Henriquez P."/>
            <person name="Grothusen H."/>
            <person name="Navas E."/>
            <person name="Sandoval A."/>
            <person name="Bustamante F."/>
            <person name="Bustos P."/>
            <person name="Mancilla M."/>
        </authorList>
    </citation>
    <scope>NUCLEOTIDE SEQUENCE [LARGE SCALE GENOMIC DNA]</scope>
    <source>
        <strain evidence="2">B1-32597</strain>
    </source>
</reference>
<dbReference type="Proteomes" id="UP000029558">
    <property type="component" value="Chromosome"/>
</dbReference>
<protein>
    <submittedName>
        <fullName evidence="1">PLD-like domain protein</fullName>
    </submittedName>
</protein>
<dbReference type="Gene3D" id="3.30.870.10">
    <property type="entry name" value="Endonuclease Chain A"/>
    <property type="match status" value="2"/>
</dbReference>
<organism evidence="1 2">
    <name type="scientific">Piscirickettsia salmonis</name>
    <dbReference type="NCBI Taxonomy" id="1238"/>
    <lineage>
        <taxon>Bacteria</taxon>
        <taxon>Pseudomonadati</taxon>
        <taxon>Pseudomonadota</taxon>
        <taxon>Gammaproteobacteria</taxon>
        <taxon>Thiotrichales</taxon>
        <taxon>Piscirickettsiaceae</taxon>
        <taxon>Piscirickettsia</taxon>
    </lineage>
</organism>
<dbReference type="GO" id="GO:0032049">
    <property type="term" value="P:cardiolipin biosynthetic process"/>
    <property type="evidence" value="ECO:0007669"/>
    <property type="project" value="UniProtKB-ARBA"/>
</dbReference>
<dbReference type="SMART" id="SM00155">
    <property type="entry name" value="PLDc"/>
    <property type="match status" value="2"/>
</dbReference>
<dbReference type="Pfam" id="PF13091">
    <property type="entry name" value="PLDc_2"/>
    <property type="match status" value="1"/>
</dbReference>
<dbReference type="OrthoDB" id="7374490at2"/>
<gene>
    <name evidence="1" type="ORF">KU39_1115</name>
</gene>
<dbReference type="SUPFAM" id="SSF56024">
    <property type="entry name" value="Phospholipase D/nuclease"/>
    <property type="match status" value="2"/>
</dbReference>
<name>A0A1L6TAP7_PISSA</name>
<accession>A0A1L6TAP7</accession>
<dbReference type="GO" id="GO:0030572">
    <property type="term" value="F:phosphatidyltransferase activity"/>
    <property type="evidence" value="ECO:0007669"/>
    <property type="project" value="UniProtKB-ARBA"/>
</dbReference>
<dbReference type="InterPro" id="IPR001736">
    <property type="entry name" value="PLipase_D/transphosphatidylase"/>
</dbReference>
<dbReference type="PANTHER" id="PTHR21248">
    <property type="entry name" value="CARDIOLIPIN SYNTHASE"/>
    <property type="match status" value="1"/>
</dbReference>
<dbReference type="PROSITE" id="PS50035">
    <property type="entry name" value="PLD"/>
    <property type="match status" value="2"/>
</dbReference>
<dbReference type="PANTHER" id="PTHR21248:SF22">
    <property type="entry name" value="PHOSPHOLIPASE D"/>
    <property type="match status" value="1"/>
</dbReference>
<dbReference type="AlphaFoldDB" id="A0A1L6TAP7"/>
<dbReference type="RefSeq" id="WP_027242894.1">
    <property type="nucleotide sequence ID" value="NZ_CP012508.1"/>
</dbReference>
<sequence length="582" mass="65846">MNSKALLLFFSIIFYINFTHASTLSDIYQDIIDRTDASHAQEGITYSLTQHNLLKHDFLIQFPGKEVWGIKAETYPGYSFNRSLDNNFGLPHCNSQSQCIANSSCSHLQAFYNGLADKNTKMCNGYADQKLDRLYTAINSTQHFIDITTLESLPDLKFRSTIRNALTVLATTGRKITVRILDGLYEPIPTLQAEHEQIAAPYLPNSYTTQAFLKDLIKDIKKIPSSNLNIYVAGMRTCSGICRQSATSQAKGYIGYMSLSWNHSKIINIDGNRIITGGVNMFSTNYLMKRPVFDLMMELQGPTANKTLGFTNLLWDFVKRNIHNPFHVIAYSAKKANQYKIIKSDLPGNLKATNTPLGNTEVLAVGKTGKGLYYPEPTQENNTSDYALYDLLSKAQHTIYLAQQSIKASLNTWPLNTTNQKHSNFISALAKLLMNKGSIYLVTSPYDTPIPMALGYASLATSQEAWDKIKSEALAMYPNTQETKINQLLCKNLHIATIRFNGTDTTWPNNKKIYDHYKFMMVDDQLFYIGSQNFYPSGLQNYGYIIDDTQAATIIKQEFWNNLWKYSSKSEYIPKQCKTSHT</sequence>
<proteinExistence type="predicted"/>
<dbReference type="EMBL" id="CP012508">
    <property type="protein sequence ID" value="ALB22298.1"/>
    <property type="molecule type" value="Genomic_DNA"/>
</dbReference>
<evidence type="ECO:0000313" key="2">
    <source>
        <dbReference type="Proteomes" id="UP000029558"/>
    </source>
</evidence>
<dbReference type="InterPro" id="IPR025202">
    <property type="entry name" value="PLD-like_dom"/>
</dbReference>